<dbReference type="PANTHER" id="PTHR43537">
    <property type="entry name" value="TRANSCRIPTIONAL REGULATOR, GNTR FAMILY"/>
    <property type="match status" value="1"/>
</dbReference>
<dbReference type="CDD" id="cd07377">
    <property type="entry name" value="WHTH_GntR"/>
    <property type="match status" value="1"/>
</dbReference>
<dbReference type="Gene3D" id="1.20.120.530">
    <property type="entry name" value="GntR ligand-binding domain-like"/>
    <property type="match status" value="1"/>
</dbReference>
<keyword evidence="1" id="KW-0805">Transcription regulation</keyword>
<keyword evidence="2" id="KW-0238">DNA-binding</keyword>
<organism evidence="5 6">
    <name type="scientific">Tianweitania sediminis</name>
    <dbReference type="NCBI Taxonomy" id="1502156"/>
    <lineage>
        <taxon>Bacteria</taxon>
        <taxon>Pseudomonadati</taxon>
        <taxon>Pseudomonadota</taxon>
        <taxon>Alphaproteobacteria</taxon>
        <taxon>Hyphomicrobiales</taxon>
        <taxon>Phyllobacteriaceae</taxon>
        <taxon>Tianweitania</taxon>
    </lineage>
</organism>
<dbReference type="InterPro" id="IPR036388">
    <property type="entry name" value="WH-like_DNA-bd_sf"/>
</dbReference>
<evidence type="ECO:0000313" key="5">
    <source>
        <dbReference type="EMBL" id="MBP0437706.1"/>
    </source>
</evidence>
<dbReference type="Gene3D" id="1.10.10.10">
    <property type="entry name" value="Winged helix-like DNA-binding domain superfamily/Winged helix DNA-binding domain"/>
    <property type="match status" value="1"/>
</dbReference>
<dbReference type="InterPro" id="IPR008920">
    <property type="entry name" value="TF_FadR/GntR_C"/>
</dbReference>
<evidence type="ECO:0000259" key="4">
    <source>
        <dbReference type="PROSITE" id="PS50949"/>
    </source>
</evidence>
<evidence type="ECO:0000256" key="1">
    <source>
        <dbReference type="ARBA" id="ARBA00023015"/>
    </source>
</evidence>
<dbReference type="EMBL" id="JAGIYY010000001">
    <property type="protein sequence ID" value="MBP0437706.1"/>
    <property type="molecule type" value="Genomic_DNA"/>
</dbReference>
<evidence type="ECO:0000256" key="3">
    <source>
        <dbReference type="ARBA" id="ARBA00023163"/>
    </source>
</evidence>
<dbReference type="InterPro" id="IPR000524">
    <property type="entry name" value="Tscrpt_reg_HTH_GntR"/>
</dbReference>
<dbReference type="InterPro" id="IPR011711">
    <property type="entry name" value="GntR_C"/>
</dbReference>
<dbReference type="GO" id="GO:0003700">
    <property type="term" value="F:DNA-binding transcription factor activity"/>
    <property type="evidence" value="ECO:0007669"/>
    <property type="project" value="InterPro"/>
</dbReference>
<name>A0A8J7RI95_9HYPH</name>
<keyword evidence="6" id="KW-1185">Reference proteome</keyword>
<dbReference type="Pfam" id="PF00392">
    <property type="entry name" value="GntR"/>
    <property type="match status" value="1"/>
</dbReference>
<gene>
    <name evidence="5" type="ORF">J5Y06_03430</name>
</gene>
<accession>A0A8J7RI95</accession>
<evidence type="ECO:0000313" key="6">
    <source>
        <dbReference type="Proteomes" id="UP000666240"/>
    </source>
</evidence>
<dbReference type="Proteomes" id="UP000666240">
    <property type="component" value="Unassembled WGS sequence"/>
</dbReference>
<dbReference type="SUPFAM" id="SSF46785">
    <property type="entry name" value="Winged helix' DNA-binding domain"/>
    <property type="match status" value="1"/>
</dbReference>
<evidence type="ECO:0000256" key="2">
    <source>
        <dbReference type="ARBA" id="ARBA00023125"/>
    </source>
</evidence>
<sequence length="247" mass="27213">MASARGAAWSASKTDFDPGAEEFGDGLRNLARVNLVSEAYKELRRGLMTGRFPPGAKLNIRDLAAALNISPTPAREALVQLAAEGALTQIAGRSFRVAELTAEDYVELRDLRLNLEGVSAAEAAKKIDRDAILHLEQVHEQLVRSKAELDFKSALIWNQEFHLRVCAEARLPRLLRIVEGLWLQMGPLLNALYARREMPKSGADEAKHSHVLMLKAFRARDPEAARAAMQADIAGSSDEIIANLRKL</sequence>
<dbReference type="PROSITE" id="PS50949">
    <property type="entry name" value="HTH_GNTR"/>
    <property type="match status" value="1"/>
</dbReference>
<dbReference type="SMART" id="SM00895">
    <property type="entry name" value="FCD"/>
    <property type="match status" value="1"/>
</dbReference>
<dbReference type="PANTHER" id="PTHR43537:SF39">
    <property type="entry name" value="HTH-TYPE TRANSCRIPTIONAL REGULATOR MCBR"/>
    <property type="match status" value="1"/>
</dbReference>
<dbReference type="Pfam" id="PF07729">
    <property type="entry name" value="FCD"/>
    <property type="match status" value="1"/>
</dbReference>
<proteinExistence type="predicted"/>
<keyword evidence="3" id="KW-0804">Transcription</keyword>
<dbReference type="RefSeq" id="WP_209333692.1">
    <property type="nucleotide sequence ID" value="NZ_JAGIYY010000001.1"/>
</dbReference>
<dbReference type="SMART" id="SM00345">
    <property type="entry name" value="HTH_GNTR"/>
    <property type="match status" value="1"/>
</dbReference>
<protein>
    <submittedName>
        <fullName evidence="5">GntR family transcriptional regulator</fullName>
    </submittedName>
</protein>
<dbReference type="InterPro" id="IPR036390">
    <property type="entry name" value="WH_DNA-bd_sf"/>
</dbReference>
<dbReference type="GO" id="GO:0003677">
    <property type="term" value="F:DNA binding"/>
    <property type="evidence" value="ECO:0007669"/>
    <property type="project" value="UniProtKB-KW"/>
</dbReference>
<reference evidence="5" key="1">
    <citation type="submission" date="2021-03" db="EMBL/GenBank/DDBJ databases">
        <title>Genome sequencing and assembly of Tianweitania sediminis.</title>
        <authorList>
            <person name="Chhetri G."/>
        </authorList>
    </citation>
    <scope>NUCLEOTIDE SEQUENCE</scope>
    <source>
        <strain evidence="5">Z8</strain>
    </source>
</reference>
<feature type="domain" description="HTH gntR-type" evidence="4">
    <location>
        <begin position="33"/>
        <end position="100"/>
    </location>
</feature>
<dbReference type="SUPFAM" id="SSF48008">
    <property type="entry name" value="GntR ligand-binding domain-like"/>
    <property type="match status" value="1"/>
</dbReference>
<comment type="caution">
    <text evidence="5">The sequence shown here is derived from an EMBL/GenBank/DDBJ whole genome shotgun (WGS) entry which is preliminary data.</text>
</comment>
<dbReference type="AlphaFoldDB" id="A0A8J7RI95"/>